<dbReference type="GO" id="GO:0003677">
    <property type="term" value="F:DNA binding"/>
    <property type="evidence" value="ECO:0007669"/>
    <property type="project" value="UniProtKB-KW"/>
</dbReference>
<dbReference type="InterPro" id="IPR053853">
    <property type="entry name" value="FitA-like_RHH"/>
</dbReference>
<gene>
    <name evidence="2" type="ORF">GTP90_13490</name>
</gene>
<name>A0A845GNY2_9BURK</name>
<dbReference type="Gene3D" id="1.10.1220.10">
    <property type="entry name" value="Met repressor-like"/>
    <property type="match status" value="1"/>
</dbReference>
<keyword evidence="2" id="KW-0238">DNA-binding</keyword>
<evidence type="ECO:0000313" key="2">
    <source>
        <dbReference type="EMBL" id="MYM94878.1"/>
    </source>
</evidence>
<feature type="domain" description="Antitoxin FitA-like ribbon-helix-helix" evidence="1">
    <location>
        <begin position="3"/>
        <end position="40"/>
    </location>
</feature>
<comment type="caution">
    <text evidence="2">The sequence shown here is derived from an EMBL/GenBank/DDBJ whole genome shotgun (WGS) entry which is preliminary data.</text>
</comment>
<accession>A0A845GNY2</accession>
<dbReference type="SUPFAM" id="SSF47598">
    <property type="entry name" value="Ribbon-helix-helix"/>
    <property type="match status" value="1"/>
</dbReference>
<dbReference type="GO" id="GO:0006355">
    <property type="term" value="P:regulation of DNA-templated transcription"/>
    <property type="evidence" value="ECO:0007669"/>
    <property type="project" value="InterPro"/>
</dbReference>
<organism evidence="2 3">
    <name type="scientific">Duganella vulcania</name>
    <dbReference type="NCBI Taxonomy" id="2692166"/>
    <lineage>
        <taxon>Bacteria</taxon>
        <taxon>Pseudomonadati</taxon>
        <taxon>Pseudomonadota</taxon>
        <taxon>Betaproteobacteria</taxon>
        <taxon>Burkholderiales</taxon>
        <taxon>Oxalobacteraceae</taxon>
        <taxon>Telluria group</taxon>
        <taxon>Duganella</taxon>
    </lineage>
</organism>
<dbReference type="Proteomes" id="UP000447355">
    <property type="component" value="Unassembled WGS sequence"/>
</dbReference>
<dbReference type="AlphaFoldDB" id="A0A845GNY2"/>
<evidence type="ECO:0000313" key="3">
    <source>
        <dbReference type="Proteomes" id="UP000447355"/>
    </source>
</evidence>
<evidence type="ECO:0000259" key="1">
    <source>
        <dbReference type="Pfam" id="PF22513"/>
    </source>
</evidence>
<dbReference type="InterPro" id="IPR010985">
    <property type="entry name" value="Ribbon_hlx_hlx"/>
</dbReference>
<dbReference type="RefSeq" id="WP_161084028.1">
    <property type="nucleotide sequence ID" value="NZ_WWCX01000018.1"/>
</dbReference>
<dbReference type="Pfam" id="PF22513">
    <property type="entry name" value="FitA-like_RHH"/>
    <property type="match status" value="1"/>
</dbReference>
<reference evidence="2" key="1">
    <citation type="submission" date="2019-12" db="EMBL/GenBank/DDBJ databases">
        <title>Novel species isolated from a subtropical stream in China.</title>
        <authorList>
            <person name="Lu H."/>
        </authorList>
    </citation>
    <scope>NUCLEOTIDE SEQUENCE [LARGE SCALE GENOMIC DNA]</scope>
    <source>
        <strain evidence="2">FT81W</strain>
    </source>
</reference>
<protein>
    <submittedName>
        <fullName evidence="2">Arc family DNA-binding protein</fullName>
    </submittedName>
</protein>
<dbReference type="InterPro" id="IPR013321">
    <property type="entry name" value="Arc_rbn_hlx_hlx"/>
</dbReference>
<sequence>MSAITVLDLSEEMHRALQARASQNGRSAEAEVLDILEKALRSDTRLKIGSELAAFGKSFGGVVLADARDQAPLKPAEYE</sequence>
<dbReference type="EMBL" id="WWCX01000018">
    <property type="protein sequence ID" value="MYM94878.1"/>
    <property type="molecule type" value="Genomic_DNA"/>
</dbReference>
<proteinExistence type="predicted"/>